<accession>A0A9P6QRF5</accession>
<keyword evidence="2" id="KW-1185">Reference proteome</keyword>
<dbReference type="AlphaFoldDB" id="A0A9P6QRF5"/>
<dbReference type="EMBL" id="JAAAIN010002663">
    <property type="protein sequence ID" value="KAG0291148.1"/>
    <property type="molecule type" value="Genomic_DNA"/>
</dbReference>
<sequence>METTPFDIPELRHRISLFSTVKDALRCALVSKAWTDNYLSVIWFKINFDVQPWFAGLPPDIVAKHGHRIRIVNNAKLLYQVTAIANAGRRAVTTIPMFCTRVAENLTEVAFGYEHTSIEMILAVLLHKASLRGVILLSKNQSLRRPNHNLPPLLDHFKDSSQFLQLIPRTCPRLEKLILPAHEMNMNEVNMGEWACKDLRALHIRVKDLDTEDKIPKTIALWRKGCWRRWQKKAGAPIPVEANQEPMDNSIEARVARHLLKFEKLWSLIRRISRFVAVPDAVSCSLVAKSWTNDFTSVIWFKVDCTRLPRFCILPQHIIAKHGHRIRIVNNASSFAAVSALANAAIDQLRELHIETASRAIQHVLVYEIVSRNIRTLQDIHLSAVNLEGPDDDEDDDDENSNIYHRKYASFAHHVFVPALAPFLGAAGGSVSRLSTLTIKNMILTRDGLAAILQANPLLSELSLVRTNIVGKRTQLFRHRGVKQLNASMDTLFRHDAADPALLSYFPSLTYLGTSQELSGLFPTAQIKEDIARHCPGLSAYGLNGPPHFISYFCGQILRNITELTYEYGRTSIETITAILLHQASLKRLMIYGGFPDMDFDADDVVAVSDHFQHSSQLLQLIPRGCMRLEVLNLYLHEMNMDEIEMGTWVCKDLKVLQIRIKGLDTKAKIHRAIELWRKGCRRRSQEKATGTMVVMETQNETDLSMESRVARHLLQFDKLDSVWLGHRRWGPV</sequence>
<dbReference type="PANTHER" id="PTHR31639:SF289">
    <property type="entry name" value="F-BOX DOMAIN CONTAINING PROTEIN"/>
    <property type="match status" value="1"/>
</dbReference>
<organism evidence="1 2">
    <name type="scientific">Linnemannia gamsii</name>
    <dbReference type="NCBI Taxonomy" id="64522"/>
    <lineage>
        <taxon>Eukaryota</taxon>
        <taxon>Fungi</taxon>
        <taxon>Fungi incertae sedis</taxon>
        <taxon>Mucoromycota</taxon>
        <taxon>Mortierellomycotina</taxon>
        <taxon>Mortierellomycetes</taxon>
        <taxon>Mortierellales</taxon>
        <taxon>Mortierellaceae</taxon>
        <taxon>Linnemannia</taxon>
    </lineage>
</organism>
<dbReference type="InterPro" id="IPR032675">
    <property type="entry name" value="LRR_dom_sf"/>
</dbReference>
<protein>
    <recommendedName>
        <fullName evidence="3">F-box domain-containing protein</fullName>
    </recommendedName>
</protein>
<evidence type="ECO:0008006" key="3">
    <source>
        <dbReference type="Google" id="ProtNLM"/>
    </source>
</evidence>
<comment type="caution">
    <text evidence="1">The sequence shown here is derived from an EMBL/GenBank/DDBJ whole genome shotgun (WGS) entry which is preliminary data.</text>
</comment>
<name>A0A9P6QRF5_9FUNG</name>
<evidence type="ECO:0000313" key="2">
    <source>
        <dbReference type="Proteomes" id="UP000823405"/>
    </source>
</evidence>
<proteinExistence type="predicted"/>
<evidence type="ECO:0000313" key="1">
    <source>
        <dbReference type="EMBL" id="KAG0291148.1"/>
    </source>
</evidence>
<reference evidence="1" key="1">
    <citation type="journal article" date="2020" name="Fungal Divers.">
        <title>Resolving the Mortierellaceae phylogeny through synthesis of multi-gene phylogenetics and phylogenomics.</title>
        <authorList>
            <person name="Vandepol N."/>
            <person name="Liber J."/>
            <person name="Desiro A."/>
            <person name="Na H."/>
            <person name="Kennedy M."/>
            <person name="Barry K."/>
            <person name="Grigoriev I.V."/>
            <person name="Miller A.N."/>
            <person name="O'Donnell K."/>
            <person name="Stajich J.E."/>
            <person name="Bonito G."/>
        </authorList>
    </citation>
    <scope>NUCLEOTIDE SEQUENCE</scope>
    <source>
        <strain evidence="1">NVP60</strain>
    </source>
</reference>
<gene>
    <name evidence="1" type="ORF">BGZ97_005977</name>
</gene>
<dbReference type="SUPFAM" id="SSF52047">
    <property type="entry name" value="RNI-like"/>
    <property type="match status" value="1"/>
</dbReference>
<dbReference type="Gene3D" id="3.80.10.10">
    <property type="entry name" value="Ribonuclease Inhibitor"/>
    <property type="match status" value="1"/>
</dbReference>
<dbReference type="PANTHER" id="PTHR31639">
    <property type="entry name" value="F-BOX PROTEIN-LIKE"/>
    <property type="match status" value="1"/>
</dbReference>
<dbReference type="OrthoDB" id="10693580at2759"/>
<dbReference type="Proteomes" id="UP000823405">
    <property type="component" value="Unassembled WGS sequence"/>
</dbReference>